<evidence type="ECO:0000313" key="3">
    <source>
        <dbReference type="Proteomes" id="UP001557470"/>
    </source>
</evidence>
<feature type="domain" description="SERTA" evidence="1">
    <location>
        <begin position="24"/>
        <end position="71"/>
    </location>
</feature>
<dbReference type="InterPro" id="IPR009263">
    <property type="entry name" value="SERTA_dom"/>
</dbReference>
<dbReference type="InterPro" id="IPR052262">
    <property type="entry name" value="E2F-SERTA_domain_protein"/>
</dbReference>
<protein>
    <recommendedName>
        <fullName evidence="1">SERTA domain-containing protein</fullName>
    </recommendedName>
</protein>
<dbReference type="PANTHER" id="PTHR16277">
    <property type="entry name" value="CELL DIVISION CYCLE ASSOCIATED PROTEIN 4/SERTA DOMAIN-CONTAINING PROTEIN 2"/>
    <property type="match status" value="1"/>
</dbReference>
<dbReference type="Pfam" id="PF06031">
    <property type="entry name" value="SERTA"/>
    <property type="match status" value="1"/>
</dbReference>
<reference evidence="2 3" key="1">
    <citation type="submission" date="2024-06" db="EMBL/GenBank/DDBJ databases">
        <authorList>
            <person name="Pan Q."/>
            <person name="Wen M."/>
            <person name="Jouanno E."/>
            <person name="Zahm M."/>
            <person name="Klopp C."/>
            <person name="Cabau C."/>
            <person name="Louis A."/>
            <person name="Berthelot C."/>
            <person name="Parey E."/>
            <person name="Roest Crollius H."/>
            <person name="Montfort J."/>
            <person name="Robinson-Rechavi M."/>
            <person name="Bouchez O."/>
            <person name="Lampietro C."/>
            <person name="Lopez Roques C."/>
            <person name="Donnadieu C."/>
            <person name="Postlethwait J."/>
            <person name="Bobe J."/>
            <person name="Verreycken H."/>
            <person name="Guiguen Y."/>
        </authorList>
    </citation>
    <scope>NUCLEOTIDE SEQUENCE [LARGE SCALE GENOMIC DNA]</scope>
    <source>
        <strain evidence="2">Up_M1</strain>
        <tissue evidence="2">Testis</tissue>
    </source>
</reference>
<dbReference type="PROSITE" id="PS51053">
    <property type="entry name" value="SERTA"/>
    <property type="match status" value="1"/>
</dbReference>
<name>A0ABD0WHZ6_UMBPY</name>
<comment type="caution">
    <text evidence="2">The sequence shown here is derived from an EMBL/GenBank/DDBJ whole genome shotgun (WGS) entry which is preliminary data.</text>
</comment>
<proteinExistence type="predicted"/>
<dbReference type="Proteomes" id="UP001557470">
    <property type="component" value="Unassembled WGS sequence"/>
</dbReference>
<keyword evidence="3" id="KW-1185">Reference proteome</keyword>
<evidence type="ECO:0000313" key="2">
    <source>
        <dbReference type="EMBL" id="KAL0972860.1"/>
    </source>
</evidence>
<dbReference type="AlphaFoldDB" id="A0ABD0WHZ6"/>
<gene>
    <name evidence="2" type="ORF">UPYG_G00195620</name>
</gene>
<dbReference type="PANTHER" id="PTHR16277:SF13">
    <property type="entry name" value="SERTA DOMAIN-CONTAINING PROTEIN 3"/>
    <property type="match status" value="1"/>
</dbReference>
<evidence type="ECO:0000259" key="1">
    <source>
        <dbReference type="PROSITE" id="PS51053"/>
    </source>
</evidence>
<sequence length="271" mass="29569">MISKGQKRKLHDDDVVGDVRSAAWESQRQSLLDISLEKYHRSHDCMEHSLRRSVLIANTLKHMHPENRPLSGSVTWAGPMPSGVPPCTMRESGPGVLTNGDVVVDMEHEWLSSESDFSLSAAVSSILKELDMTMAGGPGPGTQSLPFKPAANLAADLGLKQYPSGNWSSERCAEGCRTSERVVFADTEEVVRSSYDGTLDDLLHDINTSVFEREMGAIGVRDISGAASDELLKYLPPLTSVPSSSQLPISLSQSAMNLNELEHIMEMLFQS</sequence>
<organism evidence="2 3">
    <name type="scientific">Umbra pygmaea</name>
    <name type="common">Eastern mudminnow</name>
    <dbReference type="NCBI Taxonomy" id="75934"/>
    <lineage>
        <taxon>Eukaryota</taxon>
        <taxon>Metazoa</taxon>
        <taxon>Chordata</taxon>
        <taxon>Craniata</taxon>
        <taxon>Vertebrata</taxon>
        <taxon>Euteleostomi</taxon>
        <taxon>Actinopterygii</taxon>
        <taxon>Neopterygii</taxon>
        <taxon>Teleostei</taxon>
        <taxon>Protacanthopterygii</taxon>
        <taxon>Esociformes</taxon>
        <taxon>Umbridae</taxon>
        <taxon>Umbra</taxon>
    </lineage>
</organism>
<accession>A0ABD0WHZ6</accession>
<dbReference type="EMBL" id="JAGEUA010000006">
    <property type="protein sequence ID" value="KAL0972860.1"/>
    <property type="molecule type" value="Genomic_DNA"/>
</dbReference>